<accession>A0A165QYK4</accession>
<dbReference type="AlphaFoldDB" id="A0A165QYK4"/>
<keyword evidence="2" id="KW-1185">Reference proteome</keyword>
<sequence>MCLYLLLHPYRSESVLAVVRGTTACQRQFINNLKDYVEGDCNPAHFFDWEPSFDQLEITQSLFPHLVAHLPAFTNITFVTLVLDVPGVSIAHLEGSTLNCWKLDALRLEAREPRRVTAEEICAFACNCFRPNWPGLTLELRGPITLVGGPALVELAFMFCEVIRTP</sequence>
<protein>
    <submittedName>
        <fullName evidence="1">Uncharacterized protein</fullName>
    </submittedName>
</protein>
<name>A0A165QYK4_EXIGL</name>
<organism evidence="1 2">
    <name type="scientific">Exidia glandulosa HHB12029</name>
    <dbReference type="NCBI Taxonomy" id="1314781"/>
    <lineage>
        <taxon>Eukaryota</taxon>
        <taxon>Fungi</taxon>
        <taxon>Dikarya</taxon>
        <taxon>Basidiomycota</taxon>
        <taxon>Agaricomycotina</taxon>
        <taxon>Agaricomycetes</taxon>
        <taxon>Auriculariales</taxon>
        <taxon>Exidiaceae</taxon>
        <taxon>Exidia</taxon>
    </lineage>
</organism>
<proteinExistence type="predicted"/>
<evidence type="ECO:0000313" key="1">
    <source>
        <dbReference type="EMBL" id="KZW04247.1"/>
    </source>
</evidence>
<dbReference type="InParanoid" id="A0A165QYK4"/>
<dbReference type="EMBL" id="KV425882">
    <property type="protein sequence ID" value="KZW04247.1"/>
    <property type="molecule type" value="Genomic_DNA"/>
</dbReference>
<reference evidence="1 2" key="1">
    <citation type="journal article" date="2016" name="Mol. Biol. Evol.">
        <title>Comparative Genomics of Early-Diverging Mushroom-Forming Fungi Provides Insights into the Origins of Lignocellulose Decay Capabilities.</title>
        <authorList>
            <person name="Nagy L.G."/>
            <person name="Riley R."/>
            <person name="Tritt A."/>
            <person name="Adam C."/>
            <person name="Daum C."/>
            <person name="Floudas D."/>
            <person name="Sun H."/>
            <person name="Yadav J.S."/>
            <person name="Pangilinan J."/>
            <person name="Larsson K.H."/>
            <person name="Matsuura K."/>
            <person name="Barry K."/>
            <person name="Labutti K."/>
            <person name="Kuo R."/>
            <person name="Ohm R.A."/>
            <person name="Bhattacharya S.S."/>
            <person name="Shirouzu T."/>
            <person name="Yoshinaga Y."/>
            <person name="Martin F.M."/>
            <person name="Grigoriev I.V."/>
            <person name="Hibbett D.S."/>
        </authorList>
    </citation>
    <scope>NUCLEOTIDE SEQUENCE [LARGE SCALE GENOMIC DNA]</scope>
    <source>
        <strain evidence="1 2">HHB12029</strain>
    </source>
</reference>
<evidence type="ECO:0000313" key="2">
    <source>
        <dbReference type="Proteomes" id="UP000077266"/>
    </source>
</evidence>
<dbReference type="Proteomes" id="UP000077266">
    <property type="component" value="Unassembled WGS sequence"/>
</dbReference>
<gene>
    <name evidence="1" type="ORF">EXIGLDRAFT_20761</name>
</gene>